<keyword evidence="2" id="KW-1185">Reference proteome</keyword>
<reference evidence="1 2" key="1">
    <citation type="journal article" date="2021" name="Front. Genet.">
        <title>Chromosome-Level Genome Assembly Reveals Significant Gene Expansion in the Toll and IMD Signaling Pathways of Dendrolimus kikuchii.</title>
        <authorList>
            <person name="Zhou J."/>
            <person name="Wu P."/>
            <person name="Xiong Z."/>
            <person name="Liu N."/>
            <person name="Zhao N."/>
            <person name="Ji M."/>
            <person name="Qiu Y."/>
            <person name="Yang B."/>
        </authorList>
    </citation>
    <scope>NUCLEOTIDE SEQUENCE [LARGE SCALE GENOMIC DNA]</scope>
    <source>
        <strain evidence="1">Ann1</strain>
    </source>
</reference>
<proteinExistence type="predicted"/>
<organism evidence="1 2">
    <name type="scientific">Dendrolimus kikuchii</name>
    <dbReference type="NCBI Taxonomy" id="765133"/>
    <lineage>
        <taxon>Eukaryota</taxon>
        <taxon>Metazoa</taxon>
        <taxon>Ecdysozoa</taxon>
        <taxon>Arthropoda</taxon>
        <taxon>Hexapoda</taxon>
        <taxon>Insecta</taxon>
        <taxon>Pterygota</taxon>
        <taxon>Neoptera</taxon>
        <taxon>Endopterygota</taxon>
        <taxon>Lepidoptera</taxon>
        <taxon>Glossata</taxon>
        <taxon>Ditrysia</taxon>
        <taxon>Bombycoidea</taxon>
        <taxon>Lasiocampidae</taxon>
        <taxon>Dendrolimus</taxon>
    </lineage>
</organism>
<protein>
    <submittedName>
        <fullName evidence="1">Uncharacterized protein</fullName>
    </submittedName>
</protein>
<comment type="caution">
    <text evidence="1">The sequence shown here is derived from an EMBL/GenBank/DDBJ whole genome shotgun (WGS) entry which is preliminary data.</text>
</comment>
<sequence>MKLAKNKTKKIVAGIKLPPIEQVSVKDVKTVINIDPSYYSLVEGRPIRPNTSIQKYKHNIKNIALKRTLHRFVLDEILRIGREIETEKSIYETASKHFDEYQNGFDKFLADDNNQTIAIMKKSDSLAKDLMNKTDDHKKASYDLASFKSILHYNNETLMILLSFQNFLNKASPILWQEKHNIKLDLVHPEFFLMETDIFRSIDINITKERLGNLPPSHLYFETPEQLLVIFDLLEKQNLNYLLVTEELRSEKNKFIKARDLFKQLLSQELDYIQQQLQQIEHCIKINELREIEVKEIFFRILDQKIKYLVSSEMVLQIFNYVEFAYEQLISPNDTSLSSLDMVLALEREYDNLLLDISSFGLDDMKKIEKQTYENADSAIKQAKQAAKLLKDVDKLNRRLKSSYEPSRRNIYD</sequence>
<accession>A0ACC1D3C4</accession>
<dbReference type="EMBL" id="CM034396">
    <property type="protein sequence ID" value="KAJ0178380.1"/>
    <property type="molecule type" value="Genomic_DNA"/>
</dbReference>
<gene>
    <name evidence="1" type="ORF">K1T71_006203</name>
</gene>
<dbReference type="Proteomes" id="UP000824533">
    <property type="component" value="Linkage Group LG10"/>
</dbReference>
<evidence type="ECO:0000313" key="2">
    <source>
        <dbReference type="Proteomes" id="UP000824533"/>
    </source>
</evidence>
<name>A0ACC1D3C4_9NEOP</name>
<evidence type="ECO:0000313" key="1">
    <source>
        <dbReference type="EMBL" id="KAJ0178380.1"/>
    </source>
</evidence>